<dbReference type="OrthoDB" id="435607at2759"/>
<organism evidence="2 3">
    <name type="scientific">Symbiodinium pilosum</name>
    <name type="common">Dinoflagellate</name>
    <dbReference type="NCBI Taxonomy" id="2952"/>
    <lineage>
        <taxon>Eukaryota</taxon>
        <taxon>Sar</taxon>
        <taxon>Alveolata</taxon>
        <taxon>Dinophyceae</taxon>
        <taxon>Suessiales</taxon>
        <taxon>Symbiodiniaceae</taxon>
        <taxon>Symbiodinium</taxon>
    </lineage>
</organism>
<feature type="transmembrane region" description="Helical" evidence="1">
    <location>
        <begin position="99"/>
        <end position="117"/>
    </location>
</feature>
<accession>A0A812WFQ3</accession>
<feature type="transmembrane region" description="Helical" evidence="1">
    <location>
        <begin position="266"/>
        <end position="285"/>
    </location>
</feature>
<keyword evidence="1" id="KW-0472">Membrane</keyword>
<dbReference type="AlphaFoldDB" id="A0A812WFQ3"/>
<dbReference type="EMBL" id="CAJNIZ010044160">
    <property type="protein sequence ID" value="CAE7680159.1"/>
    <property type="molecule type" value="Genomic_DNA"/>
</dbReference>
<protein>
    <submittedName>
        <fullName evidence="2">Uncharacterized protein</fullName>
    </submittedName>
</protein>
<feature type="transmembrane region" description="Helical" evidence="1">
    <location>
        <begin position="7"/>
        <end position="31"/>
    </location>
</feature>
<sequence length="300" mass="33350">MTTFWGVFTYASIPAGFVVLLLLLSDITLLMKVASKALRAPLPLTLGNLQLNIAVLMTVFCGLLTVITYANTQRAEMKTKKIGALERETSNLFYVERNFWLSVLALTLWVTSWRLEVLFRQRPVRPAFALNLRPSKGLYMAIGIAALLLADLPLCRLNYQFQIQSYVSPGKARLQASDAAAQCSNIYASSADGSCRTFCDEVRLLSEERLSSVMFARKWHVLGRWAAEVFDMARDVQQGPSHVNQLFEKKTCADVLKSVDKSNDMVNAFCLVLAAVAVVVAFAAFSKVFGDMTETNLHTD</sequence>
<reference evidence="2" key="1">
    <citation type="submission" date="2021-02" db="EMBL/GenBank/DDBJ databases">
        <authorList>
            <person name="Dougan E. K."/>
            <person name="Rhodes N."/>
            <person name="Thang M."/>
            <person name="Chan C."/>
        </authorList>
    </citation>
    <scope>NUCLEOTIDE SEQUENCE</scope>
</reference>
<dbReference type="Proteomes" id="UP000649617">
    <property type="component" value="Unassembled WGS sequence"/>
</dbReference>
<feature type="transmembrane region" description="Helical" evidence="1">
    <location>
        <begin position="137"/>
        <end position="155"/>
    </location>
</feature>
<evidence type="ECO:0000256" key="1">
    <source>
        <dbReference type="SAM" id="Phobius"/>
    </source>
</evidence>
<keyword evidence="1" id="KW-0812">Transmembrane</keyword>
<evidence type="ECO:0000313" key="3">
    <source>
        <dbReference type="Proteomes" id="UP000649617"/>
    </source>
</evidence>
<keyword evidence="1" id="KW-1133">Transmembrane helix</keyword>
<feature type="transmembrane region" description="Helical" evidence="1">
    <location>
        <begin position="51"/>
        <end position="71"/>
    </location>
</feature>
<keyword evidence="3" id="KW-1185">Reference proteome</keyword>
<comment type="caution">
    <text evidence="2">The sequence shown here is derived from an EMBL/GenBank/DDBJ whole genome shotgun (WGS) entry which is preliminary data.</text>
</comment>
<name>A0A812WFQ3_SYMPI</name>
<evidence type="ECO:0000313" key="2">
    <source>
        <dbReference type="EMBL" id="CAE7680159.1"/>
    </source>
</evidence>
<gene>
    <name evidence="2" type="ORF">SPIL2461_LOCUS18923</name>
</gene>
<proteinExistence type="predicted"/>